<dbReference type="Proteomes" id="UP000037035">
    <property type="component" value="Unassembled WGS sequence"/>
</dbReference>
<feature type="transmembrane region" description="Helical" evidence="1">
    <location>
        <begin position="207"/>
        <end position="225"/>
    </location>
</feature>
<gene>
    <name evidence="2" type="ORF">VP01_4063g3</name>
</gene>
<name>A0A0L6USD6_9BASI</name>
<sequence>MYNILEKKFMTVLCTAQMNFWFKLLNFKLDPDAPTSGITTHLKDIYTKMKEVNVRMKIFCQQHLLSLHAPGVSASIAPLTNTPSTFLLQHSSPDEDYDINVFLTEIEQPKWANALYLYAIMSHKCWSFGTTYGDLPSSFAVHYSCFPNLSNQHPPPFPTTGQKNSSFIIHLLFQTKILFELISCHWERTLSAILPFLTLELPMVSQVLNPFYIIFVLFCFLSLFLKLSQQDIAMQLSQLYLQTQEKFKLDLLAKQGSIMLMQDAWNAPNFMALMAVMTHFIEIQFWMIELMIEIPHFQGFSFFPFLSNYFPKGQN</sequence>
<reference evidence="2 3" key="1">
    <citation type="submission" date="2015-08" db="EMBL/GenBank/DDBJ databases">
        <title>Next Generation Sequencing and Analysis of the Genome of Puccinia sorghi L Schw, the Causal Agent of Maize Common Rust.</title>
        <authorList>
            <person name="Rochi L."/>
            <person name="Burguener G."/>
            <person name="Darino M."/>
            <person name="Turjanski A."/>
            <person name="Kreff E."/>
            <person name="Dieguez M.J."/>
            <person name="Sacco F."/>
        </authorList>
    </citation>
    <scope>NUCLEOTIDE SEQUENCE [LARGE SCALE GENOMIC DNA]</scope>
    <source>
        <strain evidence="2 3">RO10H11247</strain>
    </source>
</reference>
<evidence type="ECO:0000256" key="1">
    <source>
        <dbReference type="SAM" id="Phobius"/>
    </source>
</evidence>
<dbReference type="EMBL" id="LAVV01009128">
    <property type="protein sequence ID" value="KNZ51162.1"/>
    <property type="molecule type" value="Genomic_DNA"/>
</dbReference>
<proteinExistence type="predicted"/>
<keyword evidence="1" id="KW-1133">Transmembrane helix</keyword>
<keyword evidence="1" id="KW-0812">Transmembrane</keyword>
<dbReference type="AlphaFoldDB" id="A0A0L6USD6"/>
<accession>A0A0L6USD6</accession>
<evidence type="ECO:0000313" key="2">
    <source>
        <dbReference type="EMBL" id="KNZ51162.1"/>
    </source>
</evidence>
<protein>
    <submittedName>
        <fullName evidence="2">Uncharacterized protein</fullName>
    </submittedName>
</protein>
<dbReference type="VEuPathDB" id="FungiDB:VP01_4063g3"/>
<evidence type="ECO:0000313" key="3">
    <source>
        <dbReference type="Proteomes" id="UP000037035"/>
    </source>
</evidence>
<comment type="caution">
    <text evidence="2">The sequence shown here is derived from an EMBL/GenBank/DDBJ whole genome shotgun (WGS) entry which is preliminary data.</text>
</comment>
<keyword evidence="1" id="KW-0472">Membrane</keyword>
<organism evidence="2 3">
    <name type="scientific">Puccinia sorghi</name>
    <dbReference type="NCBI Taxonomy" id="27349"/>
    <lineage>
        <taxon>Eukaryota</taxon>
        <taxon>Fungi</taxon>
        <taxon>Dikarya</taxon>
        <taxon>Basidiomycota</taxon>
        <taxon>Pucciniomycotina</taxon>
        <taxon>Pucciniomycetes</taxon>
        <taxon>Pucciniales</taxon>
        <taxon>Pucciniaceae</taxon>
        <taxon>Puccinia</taxon>
    </lineage>
</organism>
<keyword evidence="3" id="KW-1185">Reference proteome</keyword>